<accession>A0A2L2LN57</accession>
<dbReference type="Proteomes" id="UP000237717">
    <property type="component" value="Plasmid pAt1D1609b"/>
</dbReference>
<reference evidence="1 2" key="1">
    <citation type="submission" date="2018-02" db="EMBL/GenBank/DDBJ databases">
        <title>Complete genome sequence of Agrobacterium tumefaciens 1D1609.</title>
        <authorList>
            <person name="Cho S.-T."/>
            <person name="Haryono M."/>
            <person name="Chang H.-H."/>
            <person name="Santos M.N."/>
            <person name="Lai E.-M."/>
            <person name="Kuo C.-H."/>
        </authorList>
    </citation>
    <scope>NUCLEOTIDE SEQUENCE [LARGE SCALE GENOMIC DNA]</scope>
    <source>
        <strain evidence="1 2">1D1609</strain>
        <plasmid evidence="2">Plasmid pat1d1609b</plasmid>
    </source>
</reference>
<name>A0A2L2LN57_AGRTU</name>
<organism evidence="1 2">
    <name type="scientific">Agrobacterium tumefaciens</name>
    <dbReference type="NCBI Taxonomy" id="358"/>
    <lineage>
        <taxon>Bacteria</taxon>
        <taxon>Pseudomonadati</taxon>
        <taxon>Pseudomonadota</taxon>
        <taxon>Alphaproteobacteria</taxon>
        <taxon>Hyphomicrobiales</taxon>
        <taxon>Rhizobiaceae</taxon>
        <taxon>Rhizobium/Agrobacterium group</taxon>
        <taxon>Agrobacterium</taxon>
        <taxon>Agrobacterium tumefaciens complex</taxon>
    </lineage>
</organism>
<proteinExistence type="predicted"/>
<sequence length="57" mass="6749">MQRLAQFLAATGRRLRAIGKVIHHFFRKGKLGLKLVIKIPFLVDIEVTFETEWSRRR</sequence>
<geneLocation type="plasmid" evidence="2">
    <name>pat1d1609b</name>
</geneLocation>
<dbReference type="AlphaFoldDB" id="A0A2L2LN57"/>
<evidence type="ECO:0000313" key="1">
    <source>
        <dbReference type="EMBL" id="AVH45658.1"/>
    </source>
</evidence>
<evidence type="ECO:0000313" key="2">
    <source>
        <dbReference type="Proteomes" id="UP000237717"/>
    </source>
</evidence>
<keyword evidence="1" id="KW-0614">Plasmid</keyword>
<protein>
    <submittedName>
        <fullName evidence="1">Uncharacterized protein</fullName>
    </submittedName>
</protein>
<dbReference type="EMBL" id="CP026928">
    <property type="protein sequence ID" value="AVH45658.1"/>
    <property type="molecule type" value="Genomic_DNA"/>
</dbReference>
<dbReference type="RefSeq" id="WP_174016308.1">
    <property type="nucleotide sequence ID" value="NZ_CP026928.1"/>
</dbReference>
<gene>
    <name evidence="1" type="ORF">At1D1609_56250</name>
</gene>